<reference evidence="2" key="1">
    <citation type="submission" date="2020-02" db="EMBL/GenBank/DDBJ databases">
        <authorList>
            <person name="Meier V. D."/>
        </authorList>
    </citation>
    <scope>NUCLEOTIDE SEQUENCE</scope>
    <source>
        <strain evidence="2">AVDCRST_MAG53</strain>
    </source>
</reference>
<dbReference type="AlphaFoldDB" id="A0A6J4T278"/>
<feature type="compositionally biased region" description="Low complexity" evidence="1">
    <location>
        <begin position="194"/>
        <end position="215"/>
    </location>
</feature>
<feature type="compositionally biased region" description="Low complexity" evidence="1">
    <location>
        <begin position="108"/>
        <end position="122"/>
    </location>
</feature>
<feature type="compositionally biased region" description="Basic residues" evidence="1">
    <location>
        <begin position="30"/>
        <end position="50"/>
    </location>
</feature>
<dbReference type="GO" id="GO:0016787">
    <property type="term" value="F:hydrolase activity"/>
    <property type="evidence" value="ECO:0007669"/>
    <property type="project" value="UniProtKB-KW"/>
</dbReference>
<name>A0A6J4T278_9ACTN</name>
<feature type="compositionally biased region" description="Low complexity" evidence="1">
    <location>
        <begin position="12"/>
        <end position="22"/>
    </location>
</feature>
<organism evidence="2">
    <name type="scientific">uncultured Solirubrobacteraceae bacterium</name>
    <dbReference type="NCBI Taxonomy" id="1162706"/>
    <lineage>
        <taxon>Bacteria</taxon>
        <taxon>Bacillati</taxon>
        <taxon>Actinomycetota</taxon>
        <taxon>Thermoleophilia</taxon>
        <taxon>Solirubrobacterales</taxon>
        <taxon>Solirubrobacteraceae</taxon>
        <taxon>environmental samples</taxon>
    </lineage>
</organism>
<feature type="region of interest" description="Disordered" evidence="1">
    <location>
        <begin position="1"/>
        <end position="137"/>
    </location>
</feature>
<proteinExistence type="predicted"/>
<gene>
    <name evidence="2" type="ORF">AVDCRST_MAG53-2668</name>
</gene>
<sequence>GRAADPGSDRLPGASRAARQARPGGGGGRRERRRPPAAPCRRARSGRGRARAAAVDRAPRARGHRARPAHGPPAGSRAVPGRRAAPGGRGRPHAGASPGRRAARPRGRSAAGRGAGAVVPSRRPGRDRAAAGRGRAGARALLHQADDPQPAHALGILQRCGRHELQLAAAARAGGGARLRRLARGLSSDPPRPLAALLGPARRAPAGVPRAAALAQNERRGPRALGEL</sequence>
<feature type="non-terminal residue" evidence="2">
    <location>
        <position position="1"/>
    </location>
</feature>
<dbReference type="EMBL" id="CADCVR010000084">
    <property type="protein sequence ID" value="CAA9511728.1"/>
    <property type="molecule type" value="Genomic_DNA"/>
</dbReference>
<feature type="region of interest" description="Disordered" evidence="1">
    <location>
        <begin position="183"/>
        <end position="228"/>
    </location>
</feature>
<evidence type="ECO:0000256" key="1">
    <source>
        <dbReference type="SAM" id="MobiDB-lite"/>
    </source>
</evidence>
<feature type="non-terminal residue" evidence="2">
    <location>
        <position position="228"/>
    </location>
</feature>
<accession>A0A6J4T278</accession>
<keyword evidence="2" id="KW-0378">Hydrolase</keyword>
<feature type="compositionally biased region" description="Low complexity" evidence="1">
    <location>
        <begin position="72"/>
        <end position="86"/>
    </location>
</feature>
<protein>
    <submittedName>
        <fullName evidence="2">Predicted metal-dependent hydrolase</fullName>
    </submittedName>
</protein>
<evidence type="ECO:0000313" key="2">
    <source>
        <dbReference type="EMBL" id="CAA9511728.1"/>
    </source>
</evidence>